<dbReference type="Proteomes" id="UP000070053">
    <property type="component" value="Unassembled WGS sequence"/>
</dbReference>
<comment type="caution">
    <text evidence="2">The sequence shown here is derived from an EMBL/GenBank/DDBJ whole genome shotgun (WGS) entry which is preliminary data.</text>
</comment>
<name>A0A139PIU8_STROR</name>
<keyword evidence="1" id="KW-0472">Membrane</keyword>
<gene>
    <name evidence="2" type="ORF">SORDD21_01607</name>
</gene>
<feature type="transmembrane region" description="Helical" evidence="1">
    <location>
        <begin position="27"/>
        <end position="51"/>
    </location>
</feature>
<organism evidence="2 3">
    <name type="scientific">Streptococcus oralis</name>
    <dbReference type="NCBI Taxonomy" id="1303"/>
    <lineage>
        <taxon>Bacteria</taxon>
        <taxon>Bacillati</taxon>
        <taxon>Bacillota</taxon>
        <taxon>Bacilli</taxon>
        <taxon>Lactobacillales</taxon>
        <taxon>Streptococcaceae</taxon>
        <taxon>Streptococcus</taxon>
    </lineage>
</organism>
<evidence type="ECO:0000313" key="2">
    <source>
        <dbReference type="EMBL" id="KXT89776.1"/>
    </source>
</evidence>
<evidence type="ECO:0000313" key="3">
    <source>
        <dbReference type="Proteomes" id="UP000070053"/>
    </source>
</evidence>
<dbReference type="EMBL" id="LQZP01000386">
    <property type="protein sequence ID" value="KXT89776.1"/>
    <property type="molecule type" value="Genomic_DNA"/>
</dbReference>
<protein>
    <submittedName>
        <fullName evidence="2">Uncharacterized protein</fullName>
    </submittedName>
</protein>
<sequence length="58" mass="6687">MLRLTKGLAQLLQPTSRPLQDFEYKTLGVFVLLTCVSSLTLCAKQALFWFYDKQKETC</sequence>
<keyword evidence="1" id="KW-0812">Transmembrane</keyword>
<keyword evidence="1" id="KW-1133">Transmembrane helix</keyword>
<proteinExistence type="predicted"/>
<evidence type="ECO:0000256" key="1">
    <source>
        <dbReference type="SAM" id="Phobius"/>
    </source>
</evidence>
<accession>A0A139PIU8</accession>
<dbReference type="AlphaFoldDB" id="A0A139PIU8"/>
<reference evidence="2 3" key="1">
    <citation type="submission" date="2016-01" db="EMBL/GenBank/DDBJ databases">
        <title>Highly variable Streptococcus oralis are common among viridans streptococci isolated from primates.</title>
        <authorList>
            <person name="Denapaite D."/>
            <person name="Rieger M."/>
            <person name="Koendgen S."/>
            <person name="Brueckner R."/>
            <person name="Ochigava I."/>
            <person name="Kappeler P."/>
            <person name="Maetz-Rensing K."/>
            <person name="Leendertz F."/>
            <person name="Hakenbeck R."/>
        </authorList>
    </citation>
    <scope>NUCLEOTIDE SEQUENCE [LARGE SCALE GENOMIC DNA]</scope>
    <source>
        <strain evidence="2 3">DD21</strain>
    </source>
</reference>